<evidence type="ECO:0008006" key="4">
    <source>
        <dbReference type="Google" id="ProtNLM"/>
    </source>
</evidence>
<sequence length="139" mass="15169">MKRKSGLVLLLLVSMGFGHAQSLTTNETKVVLIVKGASEGISQIALFNTFEKIKGNGILEKYPNCQFYIGLLRGSYELNDNNVAPLIGSTIIMYTDQPYLSSNRILQSTRFIPGDQLSLGSGSAKVISNKKGELILETQ</sequence>
<accession>A0ABR7VEA2</accession>
<dbReference type="RefSeq" id="WP_188313597.1">
    <property type="nucleotide sequence ID" value="NZ_JABTCG010000002.1"/>
</dbReference>
<proteinExistence type="predicted"/>
<evidence type="ECO:0000313" key="2">
    <source>
        <dbReference type="EMBL" id="MBD0850472.1"/>
    </source>
</evidence>
<feature type="chain" id="PRO_5047209650" description="Cyclophilin-like domain-containing protein" evidence="1">
    <location>
        <begin position="21"/>
        <end position="139"/>
    </location>
</feature>
<comment type="caution">
    <text evidence="2">The sequence shown here is derived from an EMBL/GenBank/DDBJ whole genome shotgun (WGS) entry which is preliminary data.</text>
</comment>
<keyword evidence="1" id="KW-0732">Signal</keyword>
<feature type="signal peptide" evidence="1">
    <location>
        <begin position="1"/>
        <end position="20"/>
    </location>
</feature>
<evidence type="ECO:0000313" key="3">
    <source>
        <dbReference type="Proteomes" id="UP000598350"/>
    </source>
</evidence>
<gene>
    <name evidence="2" type="ORF">HPE63_07315</name>
</gene>
<dbReference type="Proteomes" id="UP000598350">
    <property type="component" value="Unassembled WGS sequence"/>
</dbReference>
<keyword evidence="3" id="KW-1185">Reference proteome</keyword>
<evidence type="ECO:0000256" key="1">
    <source>
        <dbReference type="SAM" id="SignalP"/>
    </source>
</evidence>
<reference evidence="2 3" key="1">
    <citation type="submission" date="2020-05" db="EMBL/GenBank/DDBJ databases">
        <title>The draft genome sequence of Maribacter arenosus CAU 1321.</title>
        <authorList>
            <person name="Mu L."/>
        </authorList>
    </citation>
    <scope>NUCLEOTIDE SEQUENCE [LARGE SCALE GENOMIC DNA]</scope>
    <source>
        <strain evidence="2 3">CAU 1321</strain>
    </source>
</reference>
<dbReference type="EMBL" id="JABTCG010000002">
    <property type="protein sequence ID" value="MBD0850472.1"/>
    <property type="molecule type" value="Genomic_DNA"/>
</dbReference>
<organism evidence="2 3">
    <name type="scientific">Maribacter arenosus</name>
    <dbReference type="NCBI Taxonomy" id="1854708"/>
    <lineage>
        <taxon>Bacteria</taxon>
        <taxon>Pseudomonadati</taxon>
        <taxon>Bacteroidota</taxon>
        <taxon>Flavobacteriia</taxon>
        <taxon>Flavobacteriales</taxon>
        <taxon>Flavobacteriaceae</taxon>
        <taxon>Maribacter</taxon>
    </lineage>
</organism>
<name>A0ABR7VEA2_9FLAO</name>
<protein>
    <recommendedName>
        <fullName evidence="4">Cyclophilin-like domain-containing protein</fullName>
    </recommendedName>
</protein>